<evidence type="ECO:0000256" key="3">
    <source>
        <dbReference type="SAM" id="MobiDB-lite"/>
    </source>
</evidence>
<evidence type="ECO:0000259" key="4">
    <source>
        <dbReference type="Pfam" id="PF01176"/>
    </source>
</evidence>
<sequence length="137" mass="15310">MGKPKRAAVLAAAQESTSPPDELTNTQFVSRVIQAEGNSLYTCELPSGKTAIVELEPKFRNTIFIRRGGYVLVDLESAKERLKTSKVSGEIINIVRDEKAWRKQPYWPSKFAKNTYGQDDDEDSTVGKMPPSDSEEE</sequence>
<dbReference type="SUPFAM" id="SSF50249">
    <property type="entry name" value="Nucleic acid-binding proteins"/>
    <property type="match status" value="1"/>
</dbReference>
<gene>
    <name evidence="5" type="ORF">B0H64DRAFT_183029</name>
</gene>
<comment type="caution">
    <text evidence="5">The sequence shown here is derived from an EMBL/GenBank/DDBJ whole genome shotgun (WGS) entry which is preliminary data.</text>
</comment>
<comment type="similarity">
    <text evidence="1">Belongs to the EIF1AD family.</text>
</comment>
<name>A0AAE0HCU9_9PEZI</name>
<reference evidence="5" key="1">
    <citation type="journal article" date="2023" name="Mol. Phylogenet. Evol.">
        <title>Genome-scale phylogeny and comparative genomics of the fungal order Sordariales.</title>
        <authorList>
            <person name="Hensen N."/>
            <person name="Bonometti L."/>
            <person name="Westerberg I."/>
            <person name="Brannstrom I.O."/>
            <person name="Guillou S."/>
            <person name="Cros-Aarteil S."/>
            <person name="Calhoun S."/>
            <person name="Haridas S."/>
            <person name="Kuo A."/>
            <person name="Mondo S."/>
            <person name="Pangilinan J."/>
            <person name="Riley R."/>
            <person name="LaButti K."/>
            <person name="Andreopoulos B."/>
            <person name="Lipzen A."/>
            <person name="Chen C."/>
            <person name="Yan M."/>
            <person name="Daum C."/>
            <person name="Ng V."/>
            <person name="Clum A."/>
            <person name="Steindorff A."/>
            <person name="Ohm R.A."/>
            <person name="Martin F."/>
            <person name="Silar P."/>
            <person name="Natvig D.O."/>
            <person name="Lalanne C."/>
            <person name="Gautier V."/>
            <person name="Ament-Velasquez S.L."/>
            <person name="Kruys A."/>
            <person name="Hutchinson M.I."/>
            <person name="Powell A.J."/>
            <person name="Barry K."/>
            <person name="Miller A.N."/>
            <person name="Grigoriev I.V."/>
            <person name="Debuchy R."/>
            <person name="Gladieux P."/>
            <person name="Hiltunen Thoren M."/>
            <person name="Johannesson H."/>
        </authorList>
    </citation>
    <scope>NUCLEOTIDE SEQUENCE</scope>
    <source>
        <strain evidence="5">CBS 168.71</strain>
    </source>
</reference>
<organism evidence="5 6">
    <name type="scientific">Chaetomium fimeti</name>
    <dbReference type="NCBI Taxonomy" id="1854472"/>
    <lineage>
        <taxon>Eukaryota</taxon>
        <taxon>Fungi</taxon>
        <taxon>Dikarya</taxon>
        <taxon>Ascomycota</taxon>
        <taxon>Pezizomycotina</taxon>
        <taxon>Sordariomycetes</taxon>
        <taxon>Sordariomycetidae</taxon>
        <taxon>Sordariales</taxon>
        <taxon>Chaetomiaceae</taxon>
        <taxon>Chaetomium</taxon>
    </lineage>
</organism>
<dbReference type="PANTHER" id="PTHR21641:SF0">
    <property type="entry name" value="RNA-BINDING PROTEIN EIF1AD-RELATED"/>
    <property type="match status" value="1"/>
</dbReference>
<dbReference type="RefSeq" id="XP_062657761.1">
    <property type="nucleotide sequence ID" value="XM_062798947.1"/>
</dbReference>
<dbReference type="GO" id="GO:0003743">
    <property type="term" value="F:translation initiation factor activity"/>
    <property type="evidence" value="ECO:0007669"/>
    <property type="project" value="InterPro"/>
</dbReference>
<dbReference type="Pfam" id="PF01176">
    <property type="entry name" value="eIF-1a"/>
    <property type="match status" value="1"/>
</dbReference>
<dbReference type="GO" id="GO:0005634">
    <property type="term" value="C:nucleus"/>
    <property type="evidence" value="ECO:0007669"/>
    <property type="project" value="TreeGrafter"/>
</dbReference>
<feature type="domain" description="S1-like" evidence="4">
    <location>
        <begin position="27"/>
        <end position="94"/>
    </location>
</feature>
<protein>
    <recommendedName>
        <fullName evidence="4">S1-like domain-containing protein</fullName>
    </recommendedName>
</protein>
<feature type="region of interest" description="Disordered" evidence="3">
    <location>
        <begin position="110"/>
        <end position="137"/>
    </location>
</feature>
<evidence type="ECO:0000313" key="6">
    <source>
        <dbReference type="Proteomes" id="UP001278766"/>
    </source>
</evidence>
<accession>A0AAE0HCU9</accession>
<dbReference type="InterPro" id="IPR012340">
    <property type="entry name" value="NA-bd_OB-fold"/>
</dbReference>
<proteinExistence type="inferred from homology"/>
<dbReference type="Gene3D" id="2.40.50.140">
    <property type="entry name" value="Nucleic acid-binding proteins"/>
    <property type="match status" value="1"/>
</dbReference>
<dbReference type="InterPro" id="IPR001253">
    <property type="entry name" value="TIF_eIF-1A"/>
</dbReference>
<dbReference type="AlphaFoldDB" id="A0AAE0HCU9"/>
<dbReference type="GeneID" id="87835895"/>
<dbReference type="InterPro" id="IPR039294">
    <property type="entry name" value="EIF1AD"/>
</dbReference>
<evidence type="ECO:0000256" key="1">
    <source>
        <dbReference type="ARBA" id="ARBA00007340"/>
    </source>
</evidence>
<dbReference type="PANTHER" id="PTHR21641">
    <property type="entry name" value="TRANSLATION INITIATION FACTOR-RELATED"/>
    <property type="match status" value="1"/>
</dbReference>
<reference evidence="5" key="2">
    <citation type="submission" date="2023-06" db="EMBL/GenBank/DDBJ databases">
        <authorList>
            <consortium name="Lawrence Berkeley National Laboratory"/>
            <person name="Haridas S."/>
            <person name="Hensen N."/>
            <person name="Bonometti L."/>
            <person name="Westerberg I."/>
            <person name="Brannstrom I.O."/>
            <person name="Guillou S."/>
            <person name="Cros-Aarteil S."/>
            <person name="Calhoun S."/>
            <person name="Kuo A."/>
            <person name="Mondo S."/>
            <person name="Pangilinan J."/>
            <person name="Riley R."/>
            <person name="Labutti K."/>
            <person name="Andreopoulos B."/>
            <person name="Lipzen A."/>
            <person name="Chen C."/>
            <person name="Yanf M."/>
            <person name="Daum C."/>
            <person name="Ng V."/>
            <person name="Clum A."/>
            <person name="Steindorff A."/>
            <person name="Ohm R."/>
            <person name="Martin F."/>
            <person name="Silar P."/>
            <person name="Natvig D."/>
            <person name="Lalanne C."/>
            <person name="Gautier V."/>
            <person name="Ament-Velasquez S.L."/>
            <person name="Kruys A."/>
            <person name="Hutchinson M.I."/>
            <person name="Powell A.J."/>
            <person name="Barry K."/>
            <person name="Miller A.N."/>
            <person name="Grigoriev I.V."/>
            <person name="Debuchy R."/>
            <person name="Gladieux P."/>
            <person name="Thoren M.H."/>
            <person name="Johannesson H."/>
        </authorList>
    </citation>
    <scope>NUCLEOTIDE SEQUENCE</scope>
    <source>
        <strain evidence="5">CBS 168.71</strain>
    </source>
</reference>
<dbReference type="GO" id="GO:0003723">
    <property type="term" value="F:RNA binding"/>
    <property type="evidence" value="ECO:0007669"/>
    <property type="project" value="UniProtKB-KW"/>
</dbReference>
<dbReference type="EMBL" id="JAUEPN010000005">
    <property type="protein sequence ID" value="KAK3294247.1"/>
    <property type="molecule type" value="Genomic_DNA"/>
</dbReference>
<keyword evidence="2" id="KW-0694">RNA-binding</keyword>
<evidence type="ECO:0000256" key="2">
    <source>
        <dbReference type="ARBA" id="ARBA00022884"/>
    </source>
</evidence>
<feature type="region of interest" description="Disordered" evidence="3">
    <location>
        <begin position="1"/>
        <end position="22"/>
    </location>
</feature>
<dbReference type="SMART" id="SM00652">
    <property type="entry name" value="eIF1a"/>
    <property type="match status" value="1"/>
</dbReference>
<evidence type="ECO:0000313" key="5">
    <source>
        <dbReference type="EMBL" id="KAK3294247.1"/>
    </source>
</evidence>
<dbReference type="Proteomes" id="UP001278766">
    <property type="component" value="Unassembled WGS sequence"/>
</dbReference>
<keyword evidence="6" id="KW-1185">Reference proteome</keyword>
<dbReference type="InterPro" id="IPR006196">
    <property type="entry name" value="RNA-binding_domain_S1_IF1"/>
</dbReference>